<dbReference type="AlphaFoldDB" id="A0AAP0K2R9"/>
<name>A0AAP0K2R9_9MAGN</name>
<gene>
    <name evidence="2" type="ORF">Syun_012967</name>
</gene>
<proteinExistence type="predicted"/>
<protein>
    <submittedName>
        <fullName evidence="2">Uncharacterized protein</fullName>
    </submittedName>
</protein>
<dbReference type="Proteomes" id="UP001420932">
    <property type="component" value="Unassembled WGS sequence"/>
</dbReference>
<sequence length="218" mass="24093">MIYAFRLIREQSIASLSFVEVTPRCPLLLCLIEDRSVLRRATAPLLHAVHRAAADADSPLLLVGVTAPRRRPGESCHRSLSSPIAAPPLGPTLLLARPHLRTIRCHSCSPDETPVSLEILSASLRAPIPLLVHRRIASSRPRYSPSDRLHRQRLSTLLAGPPPPCLTGLVRTHCRYMSLPVSRSSTTSFSSLSRQLYLSIFLSLSISSLIISLFYPFH</sequence>
<reference evidence="2 3" key="1">
    <citation type="submission" date="2024-01" db="EMBL/GenBank/DDBJ databases">
        <title>Genome assemblies of Stephania.</title>
        <authorList>
            <person name="Yang L."/>
        </authorList>
    </citation>
    <scope>NUCLEOTIDE SEQUENCE [LARGE SCALE GENOMIC DNA]</scope>
    <source>
        <strain evidence="2">YNDBR</strain>
        <tissue evidence="2">Leaf</tissue>
    </source>
</reference>
<keyword evidence="1" id="KW-1133">Transmembrane helix</keyword>
<evidence type="ECO:0000313" key="3">
    <source>
        <dbReference type="Proteomes" id="UP001420932"/>
    </source>
</evidence>
<accession>A0AAP0K2R9</accession>
<keyword evidence="3" id="KW-1185">Reference proteome</keyword>
<comment type="caution">
    <text evidence="2">The sequence shown here is derived from an EMBL/GenBank/DDBJ whole genome shotgun (WGS) entry which is preliminary data.</text>
</comment>
<keyword evidence="1" id="KW-0472">Membrane</keyword>
<evidence type="ECO:0000256" key="1">
    <source>
        <dbReference type="SAM" id="Phobius"/>
    </source>
</evidence>
<feature type="transmembrane region" description="Helical" evidence="1">
    <location>
        <begin position="196"/>
        <end position="217"/>
    </location>
</feature>
<dbReference type="EMBL" id="JBBNAF010000005">
    <property type="protein sequence ID" value="KAK9143567.1"/>
    <property type="molecule type" value="Genomic_DNA"/>
</dbReference>
<evidence type="ECO:0000313" key="2">
    <source>
        <dbReference type="EMBL" id="KAK9143567.1"/>
    </source>
</evidence>
<organism evidence="2 3">
    <name type="scientific">Stephania yunnanensis</name>
    <dbReference type="NCBI Taxonomy" id="152371"/>
    <lineage>
        <taxon>Eukaryota</taxon>
        <taxon>Viridiplantae</taxon>
        <taxon>Streptophyta</taxon>
        <taxon>Embryophyta</taxon>
        <taxon>Tracheophyta</taxon>
        <taxon>Spermatophyta</taxon>
        <taxon>Magnoliopsida</taxon>
        <taxon>Ranunculales</taxon>
        <taxon>Menispermaceae</taxon>
        <taxon>Menispermoideae</taxon>
        <taxon>Cissampelideae</taxon>
        <taxon>Stephania</taxon>
    </lineage>
</organism>
<keyword evidence="1" id="KW-0812">Transmembrane</keyword>